<name>A0A0F9DNT5_9ZZZZ</name>
<evidence type="ECO:0000313" key="1">
    <source>
        <dbReference type="EMBL" id="KKL55451.1"/>
    </source>
</evidence>
<comment type="caution">
    <text evidence="1">The sequence shown here is derived from an EMBL/GenBank/DDBJ whole genome shotgun (WGS) entry which is preliminary data.</text>
</comment>
<feature type="non-terminal residue" evidence="1">
    <location>
        <position position="36"/>
    </location>
</feature>
<accession>A0A0F9DNT5</accession>
<proteinExistence type="predicted"/>
<sequence>MIKYKFKIGKETIEASLPTSWDEITVKQFQNLNFKT</sequence>
<dbReference type="EMBL" id="LAZR01030837">
    <property type="protein sequence ID" value="KKL55451.1"/>
    <property type="molecule type" value="Genomic_DNA"/>
</dbReference>
<gene>
    <name evidence="1" type="ORF">LCGC14_2255250</name>
</gene>
<organism evidence="1">
    <name type="scientific">marine sediment metagenome</name>
    <dbReference type="NCBI Taxonomy" id="412755"/>
    <lineage>
        <taxon>unclassified sequences</taxon>
        <taxon>metagenomes</taxon>
        <taxon>ecological metagenomes</taxon>
    </lineage>
</organism>
<protein>
    <submittedName>
        <fullName evidence="1">Uncharacterized protein</fullName>
    </submittedName>
</protein>
<dbReference type="AlphaFoldDB" id="A0A0F9DNT5"/>
<reference evidence="1" key="1">
    <citation type="journal article" date="2015" name="Nature">
        <title>Complex archaea that bridge the gap between prokaryotes and eukaryotes.</title>
        <authorList>
            <person name="Spang A."/>
            <person name="Saw J.H."/>
            <person name="Jorgensen S.L."/>
            <person name="Zaremba-Niedzwiedzka K."/>
            <person name="Martijn J."/>
            <person name="Lind A.E."/>
            <person name="van Eijk R."/>
            <person name="Schleper C."/>
            <person name="Guy L."/>
            <person name="Ettema T.J."/>
        </authorList>
    </citation>
    <scope>NUCLEOTIDE SEQUENCE</scope>
</reference>